<dbReference type="Proteomes" id="UP000030854">
    <property type="component" value="Unassembled WGS sequence"/>
</dbReference>
<name>A0A0B1P6D4_UNCNE</name>
<gene>
    <name evidence="1" type="ORF">EV44_g4070</name>
</gene>
<sequence length="223" mass="25225">MTDSSTDIKKFNSRLQWQISNQSRGIRCIPVLLESAKLFIFVDASFANNKDFSSQIGVVIVLANECNQKPREFLISGNLIHWTSVKCKRVTRAVLASELYAMVLVVDLAIAISTTLDLITEQLGTPHIPSITCTDSSSLYECLVKLGNTKEKPLMIDTMAIHESYERREISEIRWINGQDNPADAMTKINPTNALRQIVDSHEIRVRVEGWVERTDFNQIKDI</sequence>
<keyword evidence="2" id="KW-1185">Reference proteome</keyword>
<accession>A0A0B1P6D4</accession>
<evidence type="ECO:0000313" key="1">
    <source>
        <dbReference type="EMBL" id="KHJ33788.1"/>
    </source>
</evidence>
<reference evidence="1 2" key="1">
    <citation type="journal article" date="2014" name="BMC Genomics">
        <title>Adaptive genomic structural variation in the grape powdery mildew pathogen, Erysiphe necator.</title>
        <authorList>
            <person name="Jones L."/>
            <person name="Riaz S."/>
            <person name="Morales-Cruz A."/>
            <person name="Amrine K.C."/>
            <person name="McGuire B."/>
            <person name="Gubler W.D."/>
            <person name="Walker M.A."/>
            <person name="Cantu D."/>
        </authorList>
    </citation>
    <scope>NUCLEOTIDE SEQUENCE [LARGE SCALE GENOMIC DNA]</scope>
    <source>
        <strain evidence="2">c</strain>
    </source>
</reference>
<dbReference type="HOGENOM" id="CLU_002055_1_2_1"/>
<comment type="caution">
    <text evidence="1">The sequence shown here is derived from an EMBL/GenBank/DDBJ whole genome shotgun (WGS) entry which is preliminary data.</text>
</comment>
<organism evidence="1 2">
    <name type="scientific">Uncinula necator</name>
    <name type="common">Grape powdery mildew</name>
    <dbReference type="NCBI Taxonomy" id="52586"/>
    <lineage>
        <taxon>Eukaryota</taxon>
        <taxon>Fungi</taxon>
        <taxon>Dikarya</taxon>
        <taxon>Ascomycota</taxon>
        <taxon>Pezizomycotina</taxon>
        <taxon>Leotiomycetes</taxon>
        <taxon>Erysiphales</taxon>
        <taxon>Erysiphaceae</taxon>
        <taxon>Erysiphe</taxon>
    </lineage>
</organism>
<dbReference type="AlphaFoldDB" id="A0A0B1P6D4"/>
<dbReference type="EMBL" id="JNVN01001232">
    <property type="protein sequence ID" value="KHJ33788.1"/>
    <property type="molecule type" value="Genomic_DNA"/>
</dbReference>
<evidence type="ECO:0000313" key="2">
    <source>
        <dbReference type="Proteomes" id="UP000030854"/>
    </source>
</evidence>
<protein>
    <submittedName>
        <fullName evidence="1">Uncharacterized protein</fullName>
    </submittedName>
</protein>
<proteinExistence type="predicted"/>
<dbReference type="STRING" id="52586.A0A0B1P6D4"/>